<dbReference type="GO" id="GO:0006629">
    <property type="term" value="P:lipid metabolic process"/>
    <property type="evidence" value="ECO:0007669"/>
    <property type="project" value="UniProtKB-KW"/>
</dbReference>
<sequence>MGPVTGGEEHLTHHFNHFDAAFEINSHFVLETDSSAIVTIYSMFGSLWRKFMRFEQPPRDSEAIADGLDDMIFFERRLTEVVAGSQPKAVRWMTVLLVTFVATIVSAYFWVLDPTIRYISFTESLTKHPVFSTGFVTLILLFTVIGVQKRVIAPKIIAARCRNVLVDFYLSCDEQGRLIVRPTHGLGGYQNVAPNYSPPPPPPLASELLMSDPEEAKIENMNRQSPTAAFEHIGAERPRCSDDLDNLSL</sequence>
<evidence type="ECO:0000256" key="5">
    <source>
        <dbReference type="ARBA" id="ARBA00022692"/>
    </source>
</evidence>
<comment type="subcellular location">
    <subcellularLocation>
        <location evidence="2">Cytoplasm</location>
    </subcellularLocation>
    <subcellularLocation>
        <location evidence="1">Nucleus membrane</location>
        <topology evidence="1">Multi-pass membrane protein</topology>
    </subcellularLocation>
</comment>
<feature type="transmembrane region" description="Helical" evidence="12">
    <location>
        <begin position="130"/>
        <end position="147"/>
    </location>
</feature>
<keyword evidence="7" id="KW-0443">Lipid metabolism</keyword>
<comment type="similarity">
    <text evidence="3">Belongs to the CNEP1R1 family.</text>
</comment>
<feature type="region of interest" description="Disordered" evidence="11">
    <location>
        <begin position="229"/>
        <end position="249"/>
    </location>
</feature>
<dbReference type="EMBL" id="CAJFDI010000001">
    <property type="protein sequence ID" value="CAD5208650.1"/>
    <property type="molecule type" value="Genomic_DNA"/>
</dbReference>
<evidence type="ECO:0000256" key="1">
    <source>
        <dbReference type="ARBA" id="ARBA00004232"/>
    </source>
</evidence>
<keyword evidence="4" id="KW-0963">Cytoplasm</keyword>
<dbReference type="GO" id="GO:0071595">
    <property type="term" value="C:Nem1-Spo7 phosphatase complex"/>
    <property type="evidence" value="ECO:0007669"/>
    <property type="project" value="InterPro"/>
</dbReference>
<reference evidence="13" key="1">
    <citation type="submission" date="2020-09" db="EMBL/GenBank/DDBJ databases">
        <authorList>
            <person name="Kikuchi T."/>
        </authorList>
    </citation>
    <scope>NUCLEOTIDE SEQUENCE</scope>
    <source>
        <strain evidence="13">Ka4C1</strain>
    </source>
</reference>
<dbReference type="PANTHER" id="PTHR20996:SF1">
    <property type="entry name" value="NUCLEAR ENVELOPE PHOSPHATASE-REGULATORY SUBUNIT 1"/>
    <property type="match status" value="1"/>
</dbReference>
<dbReference type="InterPro" id="IPR019168">
    <property type="entry name" value="NEP1-R1"/>
</dbReference>
<feature type="compositionally biased region" description="Basic and acidic residues" evidence="11">
    <location>
        <begin position="233"/>
        <end position="242"/>
    </location>
</feature>
<keyword evidence="6 12" id="KW-1133">Transmembrane helix</keyword>
<keyword evidence="14" id="KW-1185">Reference proteome</keyword>
<feature type="transmembrane region" description="Helical" evidence="12">
    <location>
        <begin position="92"/>
        <end position="110"/>
    </location>
</feature>
<protein>
    <recommendedName>
        <fullName evidence="10">Transmembrane protein 188</fullName>
    </recommendedName>
</protein>
<keyword evidence="8 12" id="KW-0472">Membrane</keyword>
<evidence type="ECO:0000256" key="2">
    <source>
        <dbReference type="ARBA" id="ARBA00004496"/>
    </source>
</evidence>
<dbReference type="EMBL" id="CAJFCV020000001">
    <property type="protein sequence ID" value="CAG9082344.1"/>
    <property type="molecule type" value="Genomic_DNA"/>
</dbReference>
<evidence type="ECO:0000256" key="3">
    <source>
        <dbReference type="ARBA" id="ARBA00010998"/>
    </source>
</evidence>
<dbReference type="Proteomes" id="UP000582659">
    <property type="component" value="Unassembled WGS sequence"/>
</dbReference>
<dbReference type="SMR" id="A0A7I8XBC9"/>
<evidence type="ECO:0000256" key="10">
    <source>
        <dbReference type="ARBA" id="ARBA00030458"/>
    </source>
</evidence>
<dbReference type="Pfam" id="PF09771">
    <property type="entry name" value="Tmemb_18A"/>
    <property type="match status" value="1"/>
</dbReference>
<keyword evidence="9" id="KW-0539">Nucleus</keyword>
<name>A0A7I8XBC9_BURXY</name>
<evidence type="ECO:0000256" key="11">
    <source>
        <dbReference type="SAM" id="MobiDB-lite"/>
    </source>
</evidence>
<evidence type="ECO:0000313" key="13">
    <source>
        <dbReference type="EMBL" id="CAD5208650.1"/>
    </source>
</evidence>
<dbReference type="GO" id="GO:0005737">
    <property type="term" value="C:cytoplasm"/>
    <property type="evidence" value="ECO:0007669"/>
    <property type="project" value="UniProtKB-SubCell"/>
</dbReference>
<evidence type="ECO:0000256" key="6">
    <source>
        <dbReference type="ARBA" id="ARBA00022989"/>
    </source>
</evidence>
<keyword evidence="5 12" id="KW-0812">Transmembrane</keyword>
<comment type="caution">
    <text evidence="13">The sequence shown here is derived from an EMBL/GenBank/DDBJ whole genome shotgun (WGS) entry which is preliminary data.</text>
</comment>
<dbReference type="GO" id="GO:0031965">
    <property type="term" value="C:nuclear membrane"/>
    <property type="evidence" value="ECO:0007669"/>
    <property type="project" value="UniProtKB-SubCell"/>
</dbReference>
<dbReference type="PANTHER" id="PTHR20996">
    <property type="entry name" value="NUCLEAR ENVELOPE PHOSPHATASE-REGULATORY SUBUNIT 1"/>
    <property type="match status" value="1"/>
</dbReference>
<evidence type="ECO:0000256" key="4">
    <source>
        <dbReference type="ARBA" id="ARBA00022490"/>
    </source>
</evidence>
<evidence type="ECO:0000256" key="12">
    <source>
        <dbReference type="SAM" id="Phobius"/>
    </source>
</evidence>
<evidence type="ECO:0000313" key="14">
    <source>
        <dbReference type="Proteomes" id="UP000659654"/>
    </source>
</evidence>
<proteinExistence type="inferred from homology"/>
<accession>A0A7I8XBC9</accession>
<dbReference type="Proteomes" id="UP000659654">
    <property type="component" value="Unassembled WGS sequence"/>
</dbReference>
<organism evidence="13 14">
    <name type="scientific">Bursaphelenchus xylophilus</name>
    <name type="common">Pinewood nematode worm</name>
    <name type="synonym">Aphelenchoides xylophilus</name>
    <dbReference type="NCBI Taxonomy" id="6326"/>
    <lineage>
        <taxon>Eukaryota</taxon>
        <taxon>Metazoa</taxon>
        <taxon>Ecdysozoa</taxon>
        <taxon>Nematoda</taxon>
        <taxon>Chromadorea</taxon>
        <taxon>Rhabditida</taxon>
        <taxon>Tylenchina</taxon>
        <taxon>Tylenchomorpha</taxon>
        <taxon>Aphelenchoidea</taxon>
        <taxon>Aphelenchoididae</taxon>
        <taxon>Bursaphelenchus</taxon>
    </lineage>
</organism>
<dbReference type="OrthoDB" id="5786980at2759"/>
<evidence type="ECO:0000256" key="8">
    <source>
        <dbReference type="ARBA" id="ARBA00023136"/>
    </source>
</evidence>
<dbReference type="AlphaFoldDB" id="A0A7I8XBC9"/>
<evidence type="ECO:0000256" key="9">
    <source>
        <dbReference type="ARBA" id="ARBA00023242"/>
    </source>
</evidence>
<gene>
    <name evidence="13" type="ORF">BXYJ_LOCUS886</name>
</gene>
<evidence type="ECO:0000256" key="7">
    <source>
        <dbReference type="ARBA" id="ARBA00023098"/>
    </source>
</evidence>